<proteinExistence type="inferred from homology"/>
<dbReference type="GO" id="GO:0008270">
    <property type="term" value="F:zinc ion binding"/>
    <property type="evidence" value="ECO:0007669"/>
    <property type="project" value="UniProtKB-UniRule"/>
</dbReference>
<keyword evidence="4 12" id="KW-0548">Nucleotidyltransferase</keyword>
<dbReference type="InterPro" id="IPR006171">
    <property type="entry name" value="TOPRIM_dom"/>
</dbReference>
<accession>A0A1C3ENJ2</accession>
<keyword evidence="8 12" id="KW-0862">Zinc</keyword>
<dbReference type="Proteomes" id="UP000094828">
    <property type="component" value="Unassembled WGS sequence"/>
</dbReference>
<dbReference type="EMBL" id="LYDR01000039">
    <property type="protein sequence ID" value="ODA34823.1"/>
    <property type="molecule type" value="Genomic_DNA"/>
</dbReference>
<dbReference type="PROSITE" id="PS50880">
    <property type="entry name" value="TOPRIM"/>
    <property type="match status" value="1"/>
</dbReference>
<comment type="subunit">
    <text evidence="12">Monomer. Interacts with DnaB.</text>
</comment>
<comment type="catalytic activity">
    <reaction evidence="12">
        <text>ssDNA + n NTP = ssDNA/pppN(pN)n-1 hybrid + (n-1) diphosphate.</text>
        <dbReference type="EC" id="2.7.7.101"/>
    </reaction>
</comment>
<keyword evidence="3 12" id="KW-0808">Transferase</keyword>
<dbReference type="Gene3D" id="3.90.580.10">
    <property type="entry name" value="Zinc finger, CHC2-type domain"/>
    <property type="match status" value="1"/>
</dbReference>
<keyword evidence="5 12" id="KW-0235">DNA replication</keyword>
<keyword evidence="6 12" id="KW-0479">Metal-binding</keyword>
<dbReference type="RefSeq" id="WP_083233399.1">
    <property type="nucleotide sequence ID" value="NZ_LYDR01000039.1"/>
</dbReference>
<dbReference type="InterPro" id="IPR006295">
    <property type="entry name" value="DNA_primase_DnaG"/>
</dbReference>
<dbReference type="SMART" id="SM00493">
    <property type="entry name" value="TOPRIM"/>
    <property type="match status" value="1"/>
</dbReference>
<organism evidence="14 15">
    <name type="scientific">Planctopirus hydrillae</name>
    <dbReference type="NCBI Taxonomy" id="1841610"/>
    <lineage>
        <taxon>Bacteria</taxon>
        <taxon>Pseudomonadati</taxon>
        <taxon>Planctomycetota</taxon>
        <taxon>Planctomycetia</taxon>
        <taxon>Planctomycetales</taxon>
        <taxon>Planctomycetaceae</taxon>
        <taxon>Planctopirus</taxon>
    </lineage>
</organism>
<evidence type="ECO:0000256" key="4">
    <source>
        <dbReference type="ARBA" id="ARBA00022695"/>
    </source>
</evidence>
<dbReference type="SUPFAM" id="SSF57783">
    <property type="entry name" value="Zinc beta-ribbon"/>
    <property type="match status" value="1"/>
</dbReference>
<dbReference type="InterPro" id="IPR002694">
    <property type="entry name" value="Znf_CHC2"/>
</dbReference>
<dbReference type="InterPro" id="IPR050219">
    <property type="entry name" value="DnaG_primase"/>
</dbReference>
<keyword evidence="7 12" id="KW-0863">Zinc-finger</keyword>
<dbReference type="InterPro" id="IPR030846">
    <property type="entry name" value="DnaG_bac"/>
</dbReference>
<reference evidence="14 15" key="1">
    <citation type="submission" date="2016-05" db="EMBL/GenBank/DDBJ databases">
        <title>Genomic and physiological characterization of Planctopirus sp. isolated from fresh water lake.</title>
        <authorList>
            <person name="Subhash Y."/>
            <person name="Ramana C."/>
        </authorList>
    </citation>
    <scope>NUCLEOTIDE SEQUENCE [LARGE SCALE GENOMIC DNA]</scope>
    <source>
        <strain evidence="14 15">JC280</strain>
    </source>
</reference>
<keyword evidence="2 12" id="KW-0639">Primosome</keyword>
<evidence type="ECO:0000313" key="15">
    <source>
        <dbReference type="Proteomes" id="UP000094828"/>
    </source>
</evidence>
<comment type="function">
    <text evidence="12">RNA polymerase that catalyzes the synthesis of short RNA molecules used as primers for DNA polymerase during DNA replication.</text>
</comment>
<keyword evidence="10 12" id="KW-0238">DNA-binding</keyword>
<comment type="domain">
    <text evidence="12">Contains an N-terminal zinc-binding domain, a central core domain that contains the primase activity, and a C-terminal DnaB-binding domain.</text>
</comment>
<dbReference type="FunFam" id="3.40.1360.10:FF:000002">
    <property type="entry name" value="DNA primase"/>
    <property type="match status" value="1"/>
</dbReference>
<dbReference type="InterPro" id="IPR013264">
    <property type="entry name" value="DNAG_N"/>
</dbReference>
<dbReference type="STRING" id="1841610.A6X21_03975"/>
<dbReference type="InterPro" id="IPR036977">
    <property type="entry name" value="DNA_primase_Znf_CHC2"/>
</dbReference>
<evidence type="ECO:0000256" key="2">
    <source>
        <dbReference type="ARBA" id="ARBA00022515"/>
    </source>
</evidence>
<dbReference type="AlphaFoldDB" id="A0A1C3ENJ2"/>
<dbReference type="SMART" id="SM00400">
    <property type="entry name" value="ZnF_CHCC"/>
    <property type="match status" value="1"/>
</dbReference>
<evidence type="ECO:0000256" key="3">
    <source>
        <dbReference type="ARBA" id="ARBA00022679"/>
    </source>
</evidence>
<evidence type="ECO:0000256" key="9">
    <source>
        <dbReference type="ARBA" id="ARBA00022842"/>
    </source>
</evidence>
<comment type="similarity">
    <text evidence="12">Belongs to the DnaG primase family.</text>
</comment>
<evidence type="ECO:0000256" key="7">
    <source>
        <dbReference type="ARBA" id="ARBA00022771"/>
    </source>
</evidence>
<evidence type="ECO:0000313" key="14">
    <source>
        <dbReference type="EMBL" id="ODA34823.1"/>
    </source>
</evidence>
<dbReference type="CDD" id="cd03364">
    <property type="entry name" value="TOPRIM_DnaG_primases"/>
    <property type="match status" value="1"/>
</dbReference>
<dbReference type="HAMAP" id="MF_00974">
    <property type="entry name" value="DNA_primase_DnaG"/>
    <property type="match status" value="1"/>
</dbReference>
<evidence type="ECO:0000256" key="10">
    <source>
        <dbReference type="ARBA" id="ARBA00023125"/>
    </source>
</evidence>
<protein>
    <recommendedName>
        <fullName evidence="12">DNA primase</fullName>
        <ecNumber evidence="12">2.7.7.101</ecNumber>
    </recommendedName>
</protein>
<feature type="zinc finger region" description="CHC2-type" evidence="12">
    <location>
        <begin position="47"/>
        <end position="71"/>
    </location>
</feature>
<evidence type="ECO:0000256" key="8">
    <source>
        <dbReference type="ARBA" id="ARBA00022833"/>
    </source>
</evidence>
<dbReference type="GO" id="GO:0000428">
    <property type="term" value="C:DNA-directed RNA polymerase complex"/>
    <property type="evidence" value="ECO:0007669"/>
    <property type="project" value="UniProtKB-KW"/>
</dbReference>
<dbReference type="SUPFAM" id="SSF56731">
    <property type="entry name" value="DNA primase core"/>
    <property type="match status" value="1"/>
</dbReference>
<sequence length="677" mass="75581">MSSAGQPTVSWDEIKEQVRARTDIVQLIGETVSLQPARGGRTFQCLCPFHDDHNPSMQVNPERQTYRCWVCNEGGDCFSYVMKHDNLSFPEALTLLAEKAGIELPRRSRNEAGFGESSGPKKSDLFEVLAWASREFQQCLKGSALGAPAREYLASRQLKPEIVEQFALGYHPDDWHWLQERARGRFSVDSLAVVRLVGARDNGPGHYDFFVDRLLFPICDERSRPVAFGGRIIPGRPVKEDAPKYWNSPESPLFSKSRLCYGLDQAREAIRRTETVVVTEGYMDCIKAHQHGLKNAVATLGTALTENHVQVLKRLARKFVLIYDGDTAGLNAAERSLPRFLAQDVDLRILTLPEGLDPDEYLEAKGLAALEEAIQEAPEALEFKLRRSIERFGTGSVDARQRVTDELLETMALSPGLAGSVRERNLLSRLTSRLGLSESLLQKRLRDLRGEQRFKNVSQPPRKVDPAESSIIDDERPLQEQVNSLQRSTAGDDLLESEFFRLLLQSPDDFLWVSQRVGSDDFHHPAFRHLWCVCLDVVEHGQLPSFELLLAQTESPALKGLLAWLGESHLSAAELLSLQESAGVTASTSELENWAGQPGSAGSVADPEVRRHLLSQLTDRLVLRRELNMHKARRMERGEAGAKLNPSAKDVLAQAMLIHRKRAGGMQNNPHESPSGA</sequence>
<dbReference type="GO" id="GO:1990077">
    <property type="term" value="C:primosome complex"/>
    <property type="evidence" value="ECO:0007669"/>
    <property type="project" value="UniProtKB-KW"/>
</dbReference>
<evidence type="ECO:0000256" key="11">
    <source>
        <dbReference type="ARBA" id="ARBA00023163"/>
    </source>
</evidence>
<comment type="caution">
    <text evidence="14">The sequence shown here is derived from an EMBL/GenBank/DDBJ whole genome shotgun (WGS) entry which is preliminary data.</text>
</comment>
<dbReference type="GO" id="GO:0006269">
    <property type="term" value="P:DNA replication, synthesis of primer"/>
    <property type="evidence" value="ECO:0007669"/>
    <property type="project" value="UniProtKB-UniRule"/>
</dbReference>
<keyword evidence="9" id="KW-0460">Magnesium</keyword>
<dbReference type="PANTHER" id="PTHR30313:SF2">
    <property type="entry name" value="DNA PRIMASE"/>
    <property type="match status" value="1"/>
</dbReference>
<dbReference type="InterPro" id="IPR034151">
    <property type="entry name" value="TOPRIM_DnaG_bac"/>
</dbReference>
<comment type="cofactor">
    <cofactor evidence="12">
        <name>Zn(2+)</name>
        <dbReference type="ChEBI" id="CHEBI:29105"/>
    </cofactor>
    <text evidence="12">Binds 1 zinc ion per monomer.</text>
</comment>
<dbReference type="InterPro" id="IPR037068">
    <property type="entry name" value="DNA_primase_core_N_sf"/>
</dbReference>
<keyword evidence="15" id="KW-1185">Reference proteome</keyword>
<dbReference type="Pfam" id="PF13155">
    <property type="entry name" value="Toprim_2"/>
    <property type="match status" value="1"/>
</dbReference>
<evidence type="ECO:0000256" key="1">
    <source>
        <dbReference type="ARBA" id="ARBA00022478"/>
    </source>
</evidence>
<evidence type="ECO:0000256" key="6">
    <source>
        <dbReference type="ARBA" id="ARBA00022723"/>
    </source>
</evidence>
<evidence type="ECO:0000256" key="12">
    <source>
        <dbReference type="HAMAP-Rule" id="MF_00974"/>
    </source>
</evidence>
<dbReference type="GO" id="GO:0003677">
    <property type="term" value="F:DNA binding"/>
    <property type="evidence" value="ECO:0007669"/>
    <property type="project" value="UniProtKB-KW"/>
</dbReference>
<dbReference type="Pfam" id="PF01807">
    <property type="entry name" value="Zn_ribbon_DnaG"/>
    <property type="match status" value="1"/>
</dbReference>
<evidence type="ECO:0000256" key="5">
    <source>
        <dbReference type="ARBA" id="ARBA00022705"/>
    </source>
</evidence>
<dbReference type="GO" id="GO:0005737">
    <property type="term" value="C:cytoplasm"/>
    <property type="evidence" value="ECO:0007669"/>
    <property type="project" value="TreeGrafter"/>
</dbReference>
<feature type="domain" description="Toprim" evidence="13">
    <location>
        <begin position="274"/>
        <end position="355"/>
    </location>
</feature>
<keyword evidence="1 12" id="KW-0240">DNA-directed RNA polymerase</keyword>
<dbReference type="GO" id="GO:0003899">
    <property type="term" value="F:DNA-directed RNA polymerase activity"/>
    <property type="evidence" value="ECO:0007669"/>
    <property type="project" value="UniProtKB-UniRule"/>
</dbReference>
<dbReference type="EC" id="2.7.7.101" evidence="12"/>
<evidence type="ECO:0000259" key="13">
    <source>
        <dbReference type="PROSITE" id="PS50880"/>
    </source>
</evidence>
<dbReference type="OrthoDB" id="9803773at2"/>
<dbReference type="Gene3D" id="3.90.980.10">
    <property type="entry name" value="DNA primase, catalytic core, N-terminal domain"/>
    <property type="match status" value="1"/>
</dbReference>
<dbReference type="PANTHER" id="PTHR30313">
    <property type="entry name" value="DNA PRIMASE"/>
    <property type="match status" value="1"/>
</dbReference>
<dbReference type="Pfam" id="PF08275">
    <property type="entry name" value="DNAG_N"/>
    <property type="match status" value="1"/>
</dbReference>
<gene>
    <name evidence="12" type="primary">dnaG</name>
    <name evidence="14" type="ORF">A6X21_03975</name>
</gene>
<dbReference type="NCBIfam" id="TIGR01391">
    <property type="entry name" value="dnaG"/>
    <property type="match status" value="1"/>
</dbReference>
<dbReference type="Gene3D" id="3.40.1360.10">
    <property type="match status" value="1"/>
</dbReference>
<name>A0A1C3ENJ2_9PLAN</name>
<keyword evidence="11 12" id="KW-0804">Transcription</keyword>